<sequence>MRTRICLHLLSLFPFLFSVCSLAEQDVVITLEQGKIQGMREPVPGGYEVEIFLGIPYARAPVGELRFADPQPPLEWTGIRDAKSYRAVCPQAPFLPNFQPLTENDTISEDCLFLNVYRPTKFNHKLPVMVWIHGGGYYHATANWFDGSVLASHNNVIVVTINYRLALLGFLHIPGTQLRGNYGMLDQVQALKWVQQNIASFGGNPSHVTLFGESSGAASVTLHILSPLSAGLFQTAIIESGSAVSPFGAYSPRASNHYDVFIERLGCFDKENLLNCLREKPFEDFERAVGGVDPRMPGPMFPVPTVDKVFLPDEPEALLLAGRFNKIESVIIGFNKDEGTFLYSSAEPVTYAPPSIGAFHKAVHEVTLTQNGDDCELLKQAAIHRYTNHSDPSNPWNLWENWKNLMGDTFFFAPVTRTANSLAKAGISTYMYLFTHRSTFSMFPPETGVCHFVEVQYVFGSPWKPNPKIGLTSGYTEVERGLSSFLMKLWTDFAKNRDPNETVTWPLYSAERQKYLEIDLVTRVRRMPHADRVAFWNKFVPKLKQYCQGRGETPL</sequence>
<dbReference type="STRING" id="45351.A7SLM1"/>
<dbReference type="HOGENOM" id="CLU_006586_13_0_1"/>
<dbReference type="InterPro" id="IPR002018">
    <property type="entry name" value="CarbesteraseB"/>
</dbReference>
<keyword evidence="2 4" id="KW-0732">Signal</keyword>
<dbReference type="PANTHER" id="PTHR43903">
    <property type="entry name" value="NEUROLIGIN"/>
    <property type="match status" value="1"/>
</dbReference>
<dbReference type="AlphaFoldDB" id="A7SLM1"/>
<evidence type="ECO:0000259" key="5">
    <source>
        <dbReference type="Pfam" id="PF00135"/>
    </source>
</evidence>
<keyword evidence="7" id="KW-1185">Reference proteome</keyword>
<feature type="signal peptide" evidence="4">
    <location>
        <begin position="1"/>
        <end position="23"/>
    </location>
</feature>
<dbReference type="Proteomes" id="UP000001593">
    <property type="component" value="Unassembled WGS sequence"/>
</dbReference>
<keyword evidence="3 4" id="KW-0378">Hydrolase</keyword>
<feature type="chain" id="PRO_5005121872" description="Carboxylic ester hydrolase" evidence="4">
    <location>
        <begin position="24"/>
        <end position="555"/>
    </location>
</feature>
<evidence type="ECO:0000256" key="3">
    <source>
        <dbReference type="ARBA" id="ARBA00022801"/>
    </source>
</evidence>
<dbReference type="Pfam" id="PF00135">
    <property type="entry name" value="COesterase"/>
    <property type="match status" value="1"/>
</dbReference>
<gene>
    <name evidence="6" type="ORF">NEMVEDRAFT_v1g171912</name>
</gene>
<evidence type="ECO:0000256" key="1">
    <source>
        <dbReference type="ARBA" id="ARBA00005964"/>
    </source>
</evidence>
<evidence type="ECO:0000313" key="6">
    <source>
        <dbReference type="EMBL" id="EDO35390.1"/>
    </source>
</evidence>
<feature type="domain" description="Carboxylesterase type B" evidence="5">
    <location>
        <begin position="26"/>
        <end position="536"/>
    </location>
</feature>
<evidence type="ECO:0000256" key="4">
    <source>
        <dbReference type="RuleBase" id="RU361235"/>
    </source>
</evidence>
<dbReference type="PROSITE" id="PS00941">
    <property type="entry name" value="CARBOXYLESTERASE_B_2"/>
    <property type="match status" value="1"/>
</dbReference>
<evidence type="ECO:0000313" key="7">
    <source>
        <dbReference type="Proteomes" id="UP000001593"/>
    </source>
</evidence>
<name>A7SLM1_NEMVE</name>
<dbReference type="OMA" id="HANIMEF"/>
<accession>A7SLM1</accession>
<protein>
    <recommendedName>
        <fullName evidence="4">Carboxylic ester hydrolase</fullName>
        <ecNumber evidence="4">3.1.1.-</ecNumber>
    </recommendedName>
</protein>
<dbReference type="SUPFAM" id="SSF53474">
    <property type="entry name" value="alpha/beta-Hydrolases"/>
    <property type="match status" value="1"/>
</dbReference>
<dbReference type="InterPro" id="IPR019826">
    <property type="entry name" value="Carboxylesterase_B_AS"/>
</dbReference>
<dbReference type="eggNOG" id="KOG1516">
    <property type="taxonomic scope" value="Eukaryota"/>
</dbReference>
<dbReference type="Gene3D" id="3.40.50.1820">
    <property type="entry name" value="alpha/beta hydrolase"/>
    <property type="match status" value="1"/>
</dbReference>
<proteinExistence type="inferred from homology"/>
<dbReference type="InterPro" id="IPR029058">
    <property type="entry name" value="AB_hydrolase_fold"/>
</dbReference>
<dbReference type="ESTHER" id="nemve-a7slm1">
    <property type="family name" value="Carb_B_Root"/>
</dbReference>
<dbReference type="PROSITE" id="PS00122">
    <property type="entry name" value="CARBOXYLESTERASE_B_1"/>
    <property type="match status" value="1"/>
</dbReference>
<evidence type="ECO:0000256" key="2">
    <source>
        <dbReference type="ARBA" id="ARBA00022729"/>
    </source>
</evidence>
<dbReference type="InParanoid" id="A7SLM1"/>
<comment type="similarity">
    <text evidence="1 4">Belongs to the type-B carboxylesterase/lipase family.</text>
</comment>
<dbReference type="KEGG" id="nve:5506779"/>
<dbReference type="InterPro" id="IPR051093">
    <property type="entry name" value="Neuroligin/BSAL"/>
</dbReference>
<dbReference type="PhylomeDB" id="A7SLM1"/>
<dbReference type="FunCoup" id="A7SLM1">
    <property type="interactions" value="22"/>
</dbReference>
<dbReference type="EC" id="3.1.1.-" evidence="4"/>
<dbReference type="InterPro" id="IPR019819">
    <property type="entry name" value="Carboxylesterase_B_CS"/>
</dbReference>
<dbReference type="FunFam" id="3.40.50.1820:FF:000729">
    <property type="entry name" value="Carboxylic ester hydrolase"/>
    <property type="match status" value="1"/>
</dbReference>
<dbReference type="OrthoDB" id="9000293at2759"/>
<reference evidence="6 7" key="1">
    <citation type="journal article" date="2007" name="Science">
        <title>Sea anemone genome reveals ancestral eumetazoan gene repertoire and genomic organization.</title>
        <authorList>
            <person name="Putnam N.H."/>
            <person name="Srivastava M."/>
            <person name="Hellsten U."/>
            <person name="Dirks B."/>
            <person name="Chapman J."/>
            <person name="Salamov A."/>
            <person name="Terry A."/>
            <person name="Shapiro H."/>
            <person name="Lindquist E."/>
            <person name="Kapitonov V.V."/>
            <person name="Jurka J."/>
            <person name="Genikhovich G."/>
            <person name="Grigoriev I.V."/>
            <person name="Lucas S.M."/>
            <person name="Steele R.E."/>
            <person name="Finnerty J.R."/>
            <person name="Technau U."/>
            <person name="Martindale M.Q."/>
            <person name="Rokhsar D.S."/>
        </authorList>
    </citation>
    <scope>NUCLEOTIDE SEQUENCE [LARGE SCALE GENOMIC DNA]</scope>
    <source>
        <strain evidence="7">CH2 X CH6</strain>
    </source>
</reference>
<dbReference type="EMBL" id="DS469700">
    <property type="protein sequence ID" value="EDO35390.1"/>
    <property type="molecule type" value="Genomic_DNA"/>
</dbReference>
<organism evidence="6 7">
    <name type="scientific">Nematostella vectensis</name>
    <name type="common">Starlet sea anemone</name>
    <dbReference type="NCBI Taxonomy" id="45351"/>
    <lineage>
        <taxon>Eukaryota</taxon>
        <taxon>Metazoa</taxon>
        <taxon>Cnidaria</taxon>
        <taxon>Anthozoa</taxon>
        <taxon>Hexacorallia</taxon>
        <taxon>Actiniaria</taxon>
        <taxon>Edwardsiidae</taxon>
        <taxon>Nematostella</taxon>
    </lineage>
</organism>
<dbReference type="GO" id="GO:0016787">
    <property type="term" value="F:hydrolase activity"/>
    <property type="evidence" value="ECO:0007669"/>
    <property type="project" value="UniProtKB-KW"/>
</dbReference>